<sequence>MRKGQRKKNLTDRECNNLVQHVLTRCTPKGKIPKGVADEIGALFNCTPNTVRRIWRRAGVDLTGNKTICQSVHQRKKGSSGRKRAHTNLPERIQVFPQSRRYCFRSLAHALGIPKSTFHCYFKSDVIAKYSTVLKPILTESYKVCRLQWAMNHVKDIDGAKFFDSMLDTVHVDEKWIFMTRMKRTVMFLSAVARPRWDDTKKEWFNGKVGTWHFTEVVPAQRRSVRRDAGTPDMKTIPVTRDTYKAMLIQHVIPAIRAKWPVAESRSVKIQQDNARPHVPPLDADVIAACKADGWDMQVVFQPPNSPDMNVLDLGFFRAIQALQAEKYSSTVEEIVAATEAAWANVKMTTLNKNFLTLQRCLQEVLLDKGYQK</sequence>
<accession>A0A024TMT3</accession>
<dbReference type="RefSeq" id="XP_008876492.1">
    <property type="nucleotide sequence ID" value="XM_008878270.1"/>
</dbReference>
<organism evidence="1">
    <name type="scientific">Aphanomyces invadans</name>
    <dbReference type="NCBI Taxonomy" id="157072"/>
    <lineage>
        <taxon>Eukaryota</taxon>
        <taxon>Sar</taxon>
        <taxon>Stramenopiles</taxon>
        <taxon>Oomycota</taxon>
        <taxon>Saprolegniomycetes</taxon>
        <taxon>Saprolegniales</taxon>
        <taxon>Verrucalvaceae</taxon>
        <taxon>Aphanomyces</taxon>
    </lineage>
</organism>
<dbReference type="AlphaFoldDB" id="A0A024TMT3"/>
<dbReference type="Gene3D" id="3.30.420.10">
    <property type="entry name" value="Ribonuclease H-like superfamily/Ribonuclease H"/>
    <property type="match status" value="1"/>
</dbReference>
<gene>
    <name evidence="1" type="ORF">H310_11552</name>
</gene>
<reference evidence="1" key="1">
    <citation type="submission" date="2013-12" db="EMBL/GenBank/DDBJ databases">
        <title>The Genome Sequence of Aphanomyces invadans NJM9701.</title>
        <authorList>
            <consortium name="The Broad Institute Genomics Platform"/>
            <person name="Russ C."/>
            <person name="Tyler B."/>
            <person name="van West P."/>
            <person name="Dieguez-Uribeondo J."/>
            <person name="Young S.K."/>
            <person name="Zeng Q."/>
            <person name="Gargeya S."/>
            <person name="Fitzgerald M."/>
            <person name="Abouelleil A."/>
            <person name="Alvarado L."/>
            <person name="Chapman S.B."/>
            <person name="Gainer-Dewar J."/>
            <person name="Goldberg J."/>
            <person name="Griggs A."/>
            <person name="Gujja S."/>
            <person name="Hansen M."/>
            <person name="Howarth C."/>
            <person name="Imamovic A."/>
            <person name="Ireland A."/>
            <person name="Larimer J."/>
            <person name="McCowan C."/>
            <person name="Murphy C."/>
            <person name="Pearson M."/>
            <person name="Poon T.W."/>
            <person name="Priest M."/>
            <person name="Roberts A."/>
            <person name="Saif S."/>
            <person name="Shea T."/>
            <person name="Sykes S."/>
            <person name="Wortman J."/>
            <person name="Nusbaum C."/>
            <person name="Birren B."/>
        </authorList>
    </citation>
    <scope>NUCLEOTIDE SEQUENCE [LARGE SCALE GENOMIC DNA]</scope>
    <source>
        <strain evidence="1">NJM9701</strain>
    </source>
</reference>
<dbReference type="EMBL" id="KI913983">
    <property type="protein sequence ID" value="ETV94901.1"/>
    <property type="molecule type" value="Genomic_DNA"/>
</dbReference>
<dbReference type="InterPro" id="IPR036397">
    <property type="entry name" value="RNaseH_sf"/>
</dbReference>
<dbReference type="GeneID" id="20088602"/>
<dbReference type="GO" id="GO:0003676">
    <property type="term" value="F:nucleic acid binding"/>
    <property type="evidence" value="ECO:0007669"/>
    <property type="project" value="InterPro"/>
</dbReference>
<dbReference type="VEuPathDB" id="FungiDB:H310_11552"/>
<dbReference type="OrthoDB" id="77932at2759"/>
<protein>
    <recommendedName>
        <fullName evidence="2">Tc1-like transposase DDE domain-containing protein</fullName>
    </recommendedName>
</protein>
<proteinExistence type="predicted"/>
<evidence type="ECO:0008006" key="2">
    <source>
        <dbReference type="Google" id="ProtNLM"/>
    </source>
</evidence>
<dbReference type="PANTHER" id="PTHR47169:SF2">
    <property type="entry name" value="OS01G0541250 PROTEIN"/>
    <property type="match status" value="1"/>
</dbReference>
<evidence type="ECO:0000313" key="1">
    <source>
        <dbReference type="EMBL" id="ETV94901.1"/>
    </source>
</evidence>
<dbReference type="eggNOG" id="ENOG502QQNW">
    <property type="taxonomic scope" value="Eukaryota"/>
</dbReference>
<dbReference type="PANTHER" id="PTHR47169">
    <property type="entry name" value="OS01G0541250 PROTEIN"/>
    <property type="match status" value="1"/>
</dbReference>
<name>A0A024TMT3_9STRA</name>